<organism evidence="2 3">
    <name type="scientific">Araneus ventricosus</name>
    <name type="common">Orbweaver spider</name>
    <name type="synonym">Epeira ventricosa</name>
    <dbReference type="NCBI Taxonomy" id="182803"/>
    <lineage>
        <taxon>Eukaryota</taxon>
        <taxon>Metazoa</taxon>
        <taxon>Ecdysozoa</taxon>
        <taxon>Arthropoda</taxon>
        <taxon>Chelicerata</taxon>
        <taxon>Arachnida</taxon>
        <taxon>Araneae</taxon>
        <taxon>Araneomorphae</taxon>
        <taxon>Entelegynae</taxon>
        <taxon>Araneoidea</taxon>
        <taxon>Araneidae</taxon>
        <taxon>Araneus</taxon>
    </lineage>
</organism>
<feature type="transmembrane region" description="Helical" evidence="1">
    <location>
        <begin position="20"/>
        <end position="39"/>
    </location>
</feature>
<keyword evidence="1" id="KW-1133">Transmembrane helix</keyword>
<comment type="caution">
    <text evidence="2">The sequence shown here is derived from an EMBL/GenBank/DDBJ whole genome shotgun (WGS) entry which is preliminary data.</text>
</comment>
<keyword evidence="3" id="KW-1185">Reference proteome</keyword>
<name>A0A4Y2GPD5_ARAVE</name>
<feature type="transmembrane region" description="Helical" evidence="1">
    <location>
        <begin position="311"/>
        <end position="329"/>
    </location>
</feature>
<feature type="transmembrane region" description="Helical" evidence="1">
    <location>
        <begin position="232"/>
        <end position="251"/>
    </location>
</feature>
<sequence>MHLVPVYLVSSSILMYLYHSMPIEFVFGCVAASIFPLAIHHSIRAKKHLLNGVLVHYYKINLLQNNGMDGNKRLAVNLLVVGSTLTPILFATAIAIKLASDYGMKLSYSFFVDFEEDFLGISVRFFVVQMVYMYQYAFPVIVGIMCGVFYYEFSEIFSRFRKDLKSKGSSMNREDILSCMRMYTSLFEVVHDLQNAISLPCFFFLCTQLTVMFCTIAMFVLTRAEHFSTPHLFETALIIIMAIPSVVGTVLCGSRINTQYQKTQTAIVFLKDRLIKQAYYDETIVCYLNLMIDKEFPIMSACGIVQLTPNFMLGMFGSLFTYSLLILNLKK</sequence>
<proteinExistence type="predicted"/>
<evidence type="ECO:0008006" key="4">
    <source>
        <dbReference type="Google" id="ProtNLM"/>
    </source>
</evidence>
<evidence type="ECO:0000313" key="3">
    <source>
        <dbReference type="Proteomes" id="UP000499080"/>
    </source>
</evidence>
<gene>
    <name evidence="2" type="ORF">AVEN_74520_1</name>
</gene>
<feature type="transmembrane region" description="Helical" evidence="1">
    <location>
        <begin position="74"/>
        <end position="96"/>
    </location>
</feature>
<reference evidence="2 3" key="1">
    <citation type="journal article" date="2019" name="Sci. Rep.">
        <title>Orb-weaving spider Araneus ventricosus genome elucidates the spidroin gene catalogue.</title>
        <authorList>
            <person name="Kono N."/>
            <person name="Nakamura H."/>
            <person name="Ohtoshi R."/>
            <person name="Moran D.A.P."/>
            <person name="Shinohara A."/>
            <person name="Yoshida Y."/>
            <person name="Fujiwara M."/>
            <person name="Mori M."/>
            <person name="Tomita M."/>
            <person name="Arakawa K."/>
        </authorList>
    </citation>
    <scope>NUCLEOTIDE SEQUENCE [LARGE SCALE GENOMIC DNA]</scope>
</reference>
<feature type="transmembrane region" description="Helical" evidence="1">
    <location>
        <begin position="197"/>
        <end position="220"/>
    </location>
</feature>
<evidence type="ECO:0000313" key="2">
    <source>
        <dbReference type="EMBL" id="GBM55560.1"/>
    </source>
</evidence>
<dbReference type="OrthoDB" id="6421446at2759"/>
<keyword evidence="1" id="KW-0472">Membrane</keyword>
<protein>
    <recommendedName>
        <fullName evidence="4">Gustatory receptor</fullName>
    </recommendedName>
</protein>
<accession>A0A4Y2GPD5</accession>
<evidence type="ECO:0000256" key="1">
    <source>
        <dbReference type="SAM" id="Phobius"/>
    </source>
</evidence>
<dbReference type="AlphaFoldDB" id="A0A4Y2GPD5"/>
<feature type="transmembrane region" description="Helical" evidence="1">
    <location>
        <begin position="133"/>
        <end position="153"/>
    </location>
</feature>
<dbReference type="EMBL" id="BGPR01001507">
    <property type="protein sequence ID" value="GBM55560.1"/>
    <property type="molecule type" value="Genomic_DNA"/>
</dbReference>
<dbReference type="Proteomes" id="UP000499080">
    <property type="component" value="Unassembled WGS sequence"/>
</dbReference>
<keyword evidence="1" id="KW-0812">Transmembrane</keyword>